<name>A0A1I2QVC8_9CLOT</name>
<dbReference type="SUPFAM" id="SSF158499">
    <property type="entry name" value="DnaD domain-like"/>
    <property type="match status" value="1"/>
</dbReference>
<dbReference type="NCBIfam" id="TIGR01446">
    <property type="entry name" value="DnaD_dom"/>
    <property type="match status" value="1"/>
</dbReference>
<dbReference type="InterPro" id="IPR034829">
    <property type="entry name" value="DnaD-like_sf"/>
</dbReference>
<feature type="region of interest" description="Disordered" evidence="2">
    <location>
        <begin position="235"/>
        <end position="281"/>
    </location>
</feature>
<dbReference type="RefSeq" id="WP_074846738.1">
    <property type="nucleotide sequence ID" value="NZ_FOOE01000046.1"/>
</dbReference>
<sequence length="281" mass="32535">MAGEGKGWISLYRSIQDHWLWQERPFSKGQAWLDLLLLANHKDNKFLLGNELIKVKKGSFITSQKKLRERWGWGNEKIRSFLKLLEEDGMIKQHADKKKTVITIVKYEEFQTGSSIDTPMDSEEGQTTNRPETDCNQTGNRPLADTNNNDNNVNNDNKYINNNITPIEVYQNNIFPMPGAIEIQGINNWSNDLGNDLVIYAIEIAAENNARSWKYIEHTLMDWNDNNIKTLDQAKVYSQHRKRKGGQKQNGRDRKDNSENKGEYNFNRPYTGPSHNGEIDF</sequence>
<dbReference type="InterPro" id="IPR053162">
    <property type="entry name" value="DnaD"/>
</dbReference>
<gene>
    <name evidence="4" type="ORF">SAMN04487885_1468</name>
</gene>
<dbReference type="PANTHER" id="PTHR37293">
    <property type="entry name" value="PHAGE REPLICATION PROTEIN-RELATED"/>
    <property type="match status" value="1"/>
</dbReference>
<dbReference type="Gene3D" id="1.10.10.630">
    <property type="entry name" value="DnaD domain-like"/>
    <property type="match status" value="1"/>
</dbReference>
<protein>
    <submittedName>
        <fullName evidence="4">Phage replication protein, DnaD domain</fullName>
    </submittedName>
</protein>
<evidence type="ECO:0000256" key="2">
    <source>
        <dbReference type="SAM" id="MobiDB-lite"/>
    </source>
</evidence>
<feature type="compositionally biased region" description="Low complexity" evidence="2">
    <location>
        <begin position="140"/>
        <end position="157"/>
    </location>
</feature>
<feature type="compositionally biased region" description="Polar residues" evidence="2">
    <location>
        <begin position="125"/>
        <end position="139"/>
    </location>
</feature>
<evidence type="ECO:0000313" key="4">
    <source>
        <dbReference type="EMBL" id="SFG29571.1"/>
    </source>
</evidence>
<accession>A0A1I2QVC8</accession>
<evidence type="ECO:0000256" key="1">
    <source>
        <dbReference type="ARBA" id="ARBA00093462"/>
    </source>
</evidence>
<evidence type="ECO:0000313" key="5">
    <source>
        <dbReference type="Proteomes" id="UP000182135"/>
    </source>
</evidence>
<dbReference type="EMBL" id="FOOE01000046">
    <property type="protein sequence ID" value="SFG29571.1"/>
    <property type="molecule type" value="Genomic_DNA"/>
</dbReference>
<keyword evidence="5" id="KW-1185">Reference proteome</keyword>
<evidence type="ECO:0000259" key="3">
    <source>
        <dbReference type="Pfam" id="PF07261"/>
    </source>
</evidence>
<organism evidence="4 5">
    <name type="scientific">Clostridium cadaveris</name>
    <dbReference type="NCBI Taxonomy" id="1529"/>
    <lineage>
        <taxon>Bacteria</taxon>
        <taxon>Bacillati</taxon>
        <taxon>Bacillota</taxon>
        <taxon>Clostridia</taxon>
        <taxon>Eubacteriales</taxon>
        <taxon>Clostridiaceae</taxon>
        <taxon>Clostridium</taxon>
    </lineage>
</organism>
<reference evidence="4 5" key="1">
    <citation type="submission" date="2016-10" db="EMBL/GenBank/DDBJ databases">
        <authorList>
            <person name="de Groot N.N."/>
        </authorList>
    </citation>
    <scope>NUCLEOTIDE SEQUENCE [LARGE SCALE GENOMIC DNA]</scope>
    <source>
        <strain evidence="4 5">NLAE-zl-G419</strain>
    </source>
</reference>
<comment type="similarity">
    <text evidence="1">Belongs to the DnaB/DnaD family.</text>
</comment>
<dbReference type="STRING" id="1529.SAMN04487885_1468"/>
<dbReference type="Pfam" id="PF07261">
    <property type="entry name" value="DnaB_2"/>
    <property type="match status" value="1"/>
</dbReference>
<dbReference type="Proteomes" id="UP000182135">
    <property type="component" value="Unassembled WGS sequence"/>
</dbReference>
<dbReference type="OrthoDB" id="7365718at2"/>
<dbReference type="AlphaFoldDB" id="A0A1I2QVC8"/>
<proteinExistence type="inferred from homology"/>
<feature type="domain" description="DnaB/C C-terminal" evidence="3">
    <location>
        <begin position="168"/>
        <end position="237"/>
    </location>
</feature>
<feature type="compositionally biased region" description="Basic and acidic residues" evidence="2">
    <location>
        <begin position="250"/>
        <end position="262"/>
    </location>
</feature>
<dbReference type="InterPro" id="IPR006343">
    <property type="entry name" value="DnaB/C_C"/>
</dbReference>
<feature type="region of interest" description="Disordered" evidence="2">
    <location>
        <begin position="114"/>
        <end position="157"/>
    </location>
</feature>
<dbReference type="PANTHER" id="PTHR37293:SF5">
    <property type="entry name" value="DNA REPLICATION PROTEIN"/>
    <property type="match status" value="1"/>
</dbReference>